<name>A0A2Z4UDX9_9FIRM</name>
<dbReference type="PANTHER" id="PTHR39179:SF1">
    <property type="entry name" value="SPORE COAT PROTEIN I"/>
    <property type="match status" value="1"/>
</dbReference>
<protein>
    <recommendedName>
        <fullName evidence="3">CotS family spore coat protein</fullName>
    </recommendedName>
</protein>
<proteinExistence type="predicted"/>
<dbReference type="Gene3D" id="3.90.1200.10">
    <property type="match status" value="1"/>
</dbReference>
<dbReference type="EMBL" id="CP030280">
    <property type="protein sequence ID" value="AWY99004.1"/>
    <property type="molecule type" value="Genomic_DNA"/>
</dbReference>
<keyword evidence="2" id="KW-1185">Reference proteome</keyword>
<gene>
    <name evidence="1" type="ORF">DQQ01_13655</name>
</gene>
<organism evidence="1 2">
    <name type="scientific">Blautia argi</name>
    <dbReference type="NCBI Taxonomy" id="1912897"/>
    <lineage>
        <taxon>Bacteria</taxon>
        <taxon>Bacillati</taxon>
        <taxon>Bacillota</taxon>
        <taxon>Clostridia</taxon>
        <taxon>Lachnospirales</taxon>
        <taxon>Lachnospiraceae</taxon>
        <taxon>Blautia</taxon>
    </lineage>
</organism>
<accession>A0A2Z4UDX9</accession>
<dbReference type="SUPFAM" id="SSF56112">
    <property type="entry name" value="Protein kinase-like (PK-like)"/>
    <property type="match status" value="1"/>
</dbReference>
<dbReference type="InterPro" id="IPR047175">
    <property type="entry name" value="CotS-like"/>
</dbReference>
<dbReference type="InterPro" id="IPR011009">
    <property type="entry name" value="Kinase-like_dom_sf"/>
</dbReference>
<dbReference type="AlphaFoldDB" id="A0A2Z4UDX9"/>
<evidence type="ECO:0008006" key="3">
    <source>
        <dbReference type="Google" id="ProtNLM"/>
    </source>
</evidence>
<reference evidence="2" key="1">
    <citation type="submission" date="2018-06" db="EMBL/GenBank/DDBJ databases">
        <title>Description of Blautia argi sp. nov., a new anaerobic isolated from dog feces.</title>
        <authorList>
            <person name="Chang Y.-H."/>
            <person name="Paek J."/>
            <person name="Shin Y."/>
        </authorList>
    </citation>
    <scope>NUCLEOTIDE SEQUENCE [LARGE SCALE GENOMIC DNA]</scope>
    <source>
        <strain evidence="2">KCTC 15426</strain>
    </source>
</reference>
<dbReference type="OrthoDB" id="9771902at2"/>
<sequence>MYDHGLSILEQYGLESTAVYRTRGAIICETEEGRVLIREFCGTPRKLENQAVLLSEIAGKCQVFVDELLPNQEGAYISVDRENTAYIVKRWFEGRECDARYEGDVCTGAAALASLHKVMKMPVQSHYVRESLIREYQRHNAELRKIRKFVSVKKKKNDFELRFLDSIRCFLGHAEAALYRLEHSGYEQLRTWALEQGSICHGEYNQHNVWILSDKEHVAVTNFDKWGFDVQAADLYQFMRKILEKHDWNLKLGQKLLESYEAVRPLSEAEKEYLALRFSYPEKYWKLANYYYTHNKAWISEKNLEKLKKLMAQYEKWQNFSGKMLL</sequence>
<evidence type="ECO:0000313" key="1">
    <source>
        <dbReference type="EMBL" id="AWY99004.1"/>
    </source>
</evidence>
<dbReference type="KEGG" id="blau:DQQ01_13655"/>
<dbReference type="RefSeq" id="WP_111920464.1">
    <property type="nucleotide sequence ID" value="NZ_CP030280.1"/>
</dbReference>
<evidence type="ECO:0000313" key="2">
    <source>
        <dbReference type="Proteomes" id="UP000250003"/>
    </source>
</evidence>
<dbReference type="GO" id="GO:0042601">
    <property type="term" value="C:endospore-forming forespore"/>
    <property type="evidence" value="ECO:0007669"/>
    <property type="project" value="TreeGrafter"/>
</dbReference>
<dbReference type="PANTHER" id="PTHR39179">
    <property type="entry name" value="SPORE COAT PROTEIN I"/>
    <property type="match status" value="1"/>
</dbReference>
<dbReference type="Proteomes" id="UP000250003">
    <property type="component" value="Chromosome"/>
</dbReference>